<evidence type="ECO:0000313" key="2">
    <source>
        <dbReference type="EMBL" id="NLV09063.1"/>
    </source>
</evidence>
<comment type="caution">
    <text evidence="2">The sequence shown here is derived from an EMBL/GenBank/DDBJ whole genome shotgun (WGS) entry which is preliminary data.</text>
</comment>
<keyword evidence="1" id="KW-1133">Transmembrane helix</keyword>
<evidence type="ECO:0000313" key="3">
    <source>
        <dbReference type="Proteomes" id="UP000608662"/>
    </source>
</evidence>
<name>A0A847U0E7_9EURY</name>
<protein>
    <submittedName>
        <fullName evidence="2">Uncharacterized protein</fullName>
    </submittedName>
</protein>
<gene>
    <name evidence="2" type="ORF">GOC74_03860</name>
</gene>
<dbReference type="AlphaFoldDB" id="A0A847U0E7"/>
<dbReference type="EMBL" id="WOYG01000001">
    <property type="protein sequence ID" value="NLV09063.1"/>
    <property type="molecule type" value="Genomic_DNA"/>
</dbReference>
<dbReference type="Proteomes" id="UP000608662">
    <property type="component" value="Unassembled WGS sequence"/>
</dbReference>
<evidence type="ECO:0000256" key="1">
    <source>
        <dbReference type="SAM" id="Phobius"/>
    </source>
</evidence>
<sequence>MNLPSRPVTTALVGTTYAALLLANTYLFQPIGPPGTDLVSTTMGVAYHAVGLFLLAGVAIAFALWCGLVSPGAFVLLFTILALSDHVISGPEFSVLYLGWWFTFLVPIVVAAVLEYGARTLLQVYPPKPLV</sequence>
<feature type="transmembrane region" description="Helical" evidence="1">
    <location>
        <begin position="95"/>
        <end position="114"/>
    </location>
</feature>
<keyword evidence="1" id="KW-0472">Membrane</keyword>
<keyword evidence="1" id="KW-0812">Transmembrane</keyword>
<organism evidence="2 3">
    <name type="scientific">Halomicrobium mukohataei</name>
    <dbReference type="NCBI Taxonomy" id="57705"/>
    <lineage>
        <taxon>Archaea</taxon>
        <taxon>Methanobacteriati</taxon>
        <taxon>Methanobacteriota</taxon>
        <taxon>Stenosarchaea group</taxon>
        <taxon>Halobacteria</taxon>
        <taxon>Halobacteriales</taxon>
        <taxon>Haloarculaceae</taxon>
        <taxon>Halomicrobium</taxon>
    </lineage>
</organism>
<accession>A0A847U0E7</accession>
<feature type="transmembrane region" description="Helical" evidence="1">
    <location>
        <begin position="12"/>
        <end position="32"/>
    </location>
</feature>
<reference evidence="2" key="1">
    <citation type="submission" date="2019-12" db="EMBL/GenBank/DDBJ databases">
        <title>Whole-genome sequence of Halomicrobium mukohataei pws1.</title>
        <authorList>
            <person name="Verma D.K."/>
            <person name="Gopal K."/>
            <person name="Prasad E.S."/>
        </authorList>
    </citation>
    <scope>NUCLEOTIDE SEQUENCE</scope>
    <source>
        <strain evidence="2">Pws1</strain>
    </source>
</reference>
<proteinExistence type="predicted"/>
<feature type="transmembrane region" description="Helical" evidence="1">
    <location>
        <begin position="52"/>
        <end position="83"/>
    </location>
</feature>
<dbReference type="RefSeq" id="WP_170092985.1">
    <property type="nucleotide sequence ID" value="NZ_WOYG01000001.1"/>
</dbReference>